<keyword evidence="3" id="KW-1185">Reference proteome</keyword>
<comment type="caution">
    <text evidence="2">The sequence shown here is derived from an EMBL/GenBank/DDBJ whole genome shotgun (WGS) entry which is preliminary data.</text>
</comment>
<evidence type="ECO:0000256" key="1">
    <source>
        <dbReference type="SAM" id="MobiDB-lite"/>
    </source>
</evidence>
<proteinExistence type="predicted"/>
<organism evidence="2 3">
    <name type="scientific">Marasmius crinis-equi</name>
    <dbReference type="NCBI Taxonomy" id="585013"/>
    <lineage>
        <taxon>Eukaryota</taxon>
        <taxon>Fungi</taxon>
        <taxon>Dikarya</taxon>
        <taxon>Basidiomycota</taxon>
        <taxon>Agaricomycotina</taxon>
        <taxon>Agaricomycetes</taxon>
        <taxon>Agaricomycetidae</taxon>
        <taxon>Agaricales</taxon>
        <taxon>Marasmiineae</taxon>
        <taxon>Marasmiaceae</taxon>
        <taxon>Marasmius</taxon>
    </lineage>
</organism>
<gene>
    <name evidence="2" type="ORF">V5O48_018491</name>
</gene>
<name>A0ABR3EL08_9AGAR</name>
<protein>
    <submittedName>
        <fullName evidence="2">Uncharacterized protein</fullName>
    </submittedName>
</protein>
<sequence>MPPRKRISEDPTQTKLTSYLKGAHPNESGIKKLKKRSLSVDTPDNQRHEVQSELPACKVASEEQVRTQLMLTQFDM</sequence>
<dbReference type="Proteomes" id="UP001465976">
    <property type="component" value="Unassembled WGS sequence"/>
</dbReference>
<evidence type="ECO:0000313" key="3">
    <source>
        <dbReference type="Proteomes" id="UP001465976"/>
    </source>
</evidence>
<dbReference type="EMBL" id="JBAHYK010003378">
    <property type="protein sequence ID" value="KAL0563574.1"/>
    <property type="molecule type" value="Genomic_DNA"/>
</dbReference>
<reference evidence="2 3" key="1">
    <citation type="submission" date="2024-02" db="EMBL/GenBank/DDBJ databases">
        <title>A draft genome for the cacao thread blight pathogen Marasmius crinis-equi.</title>
        <authorList>
            <person name="Cohen S.P."/>
            <person name="Baruah I.K."/>
            <person name="Amoako-Attah I."/>
            <person name="Bukari Y."/>
            <person name="Meinhardt L.W."/>
            <person name="Bailey B.A."/>
        </authorList>
    </citation>
    <scope>NUCLEOTIDE SEQUENCE [LARGE SCALE GENOMIC DNA]</scope>
    <source>
        <strain evidence="2 3">GH-76</strain>
    </source>
</reference>
<feature type="region of interest" description="Disordered" evidence="1">
    <location>
        <begin position="1"/>
        <end position="50"/>
    </location>
</feature>
<accession>A0ABR3EL08</accession>
<evidence type="ECO:0000313" key="2">
    <source>
        <dbReference type="EMBL" id="KAL0563574.1"/>
    </source>
</evidence>